<name>A0A210Q6S3_MIZYE</name>
<reference evidence="2 3" key="1">
    <citation type="journal article" date="2017" name="Nat. Ecol. Evol.">
        <title>Scallop genome provides insights into evolution of bilaterian karyotype and development.</title>
        <authorList>
            <person name="Wang S."/>
            <person name="Zhang J."/>
            <person name="Jiao W."/>
            <person name="Li J."/>
            <person name="Xun X."/>
            <person name="Sun Y."/>
            <person name="Guo X."/>
            <person name="Huan P."/>
            <person name="Dong B."/>
            <person name="Zhang L."/>
            <person name="Hu X."/>
            <person name="Sun X."/>
            <person name="Wang J."/>
            <person name="Zhao C."/>
            <person name="Wang Y."/>
            <person name="Wang D."/>
            <person name="Huang X."/>
            <person name="Wang R."/>
            <person name="Lv J."/>
            <person name="Li Y."/>
            <person name="Zhang Z."/>
            <person name="Liu B."/>
            <person name="Lu W."/>
            <person name="Hui Y."/>
            <person name="Liang J."/>
            <person name="Zhou Z."/>
            <person name="Hou R."/>
            <person name="Li X."/>
            <person name="Liu Y."/>
            <person name="Li H."/>
            <person name="Ning X."/>
            <person name="Lin Y."/>
            <person name="Zhao L."/>
            <person name="Xing Q."/>
            <person name="Dou J."/>
            <person name="Li Y."/>
            <person name="Mao J."/>
            <person name="Guo H."/>
            <person name="Dou H."/>
            <person name="Li T."/>
            <person name="Mu C."/>
            <person name="Jiang W."/>
            <person name="Fu Q."/>
            <person name="Fu X."/>
            <person name="Miao Y."/>
            <person name="Liu J."/>
            <person name="Yu Q."/>
            <person name="Li R."/>
            <person name="Liao H."/>
            <person name="Li X."/>
            <person name="Kong Y."/>
            <person name="Jiang Z."/>
            <person name="Chourrout D."/>
            <person name="Li R."/>
            <person name="Bao Z."/>
        </authorList>
    </citation>
    <scope>NUCLEOTIDE SEQUENCE [LARGE SCALE GENOMIC DNA]</scope>
    <source>
        <strain evidence="2 3">PY_sf001</strain>
    </source>
</reference>
<evidence type="ECO:0000313" key="2">
    <source>
        <dbReference type="EMBL" id="OWF44389.1"/>
    </source>
</evidence>
<keyword evidence="3" id="KW-1185">Reference proteome</keyword>
<comment type="caution">
    <text evidence="2">The sequence shown here is derived from an EMBL/GenBank/DDBJ whole genome shotgun (WGS) entry which is preliminary data.</text>
</comment>
<dbReference type="Proteomes" id="UP000242188">
    <property type="component" value="Unassembled WGS sequence"/>
</dbReference>
<gene>
    <name evidence="2" type="ORF">KP79_PYT22809</name>
</gene>
<evidence type="ECO:0000313" key="3">
    <source>
        <dbReference type="Proteomes" id="UP000242188"/>
    </source>
</evidence>
<proteinExistence type="predicted"/>
<keyword evidence="1" id="KW-0175">Coiled coil</keyword>
<sequence length="242" mass="27178">MSHCISLHNFFFFQKTMDCIKTIKLTLNAMVSIHTKFEKGLIPKSELTNQVLEINMQMNQELNKFGSSFDDMIKQKDNKIKELVKYNSQMSTKITKLKRQNEDLKKQVEQLNTSQDTLSELLGMDDPLWTSTPKKARTDLAAANSPAPSTSACSEGTYPLMGLLGHDRVSECCPDACHTIKDVTLNIVSLISGKVNNKSNITAAEKNYGRFLDFDCDINLEETGAKTKSKKRKVSSLRKDTA</sequence>
<organism evidence="2 3">
    <name type="scientific">Mizuhopecten yessoensis</name>
    <name type="common">Japanese scallop</name>
    <name type="synonym">Patinopecten yessoensis</name>
    <dbReference type="NCBI Taxonomy" id="6573"/>
    <lineage>
        <taxon>Eukaryota</taxon>
        <taxon>Metazoa</taxon>
        <taxon>Spiralia</taxon>
        <taxon>Lophotrochozoa</taxon>
        <taxon>Mollusca</taxon>
        <taxon>Bivalvia</taxon>
        <taxon>Autobranchia</taxon>
        <taxon>Pteriomorphia</taxon>
        <taxon>Pectinida</taxon>
        <taxon>Pectinoidea</taxon>
        <taxon>Pectinidae</taxon>
        <taxon>Mizuhopecten</taxon>
    </lineage>
</organism>
<dbReference type="AlphaFoldDB" id="A0A210Q6S3"/>
<accession>A0A210Q6S3</accession>
<evidence type="ECO:0000256" key="1">
    <source>
        <dbReference type="SAM" id="Coils"/>
    </source>
</evidence>
<feature type="coiled-coil region" evidence="1">
    <location>
        <begin position="87"/>
        <end position="121"/>
    </location>
</feature>
<protein>
    <submittedName>
        <fullName evidence="2">Uncharacterized protein</fullName>
    </submittedName>
</protein>
<dbReference type="OrthoDB" id="6046004at2759"/>
<dbReference type="EMBL" id="NEDP02004788">
    <property type="protein sequence ID" value="OWF44389.1"/>
    <property type="molecule type" value="Genomic_DNA"/>
</dbReference>